<evidence type="ECO:0000259" key="9">
    <source>
        <dbReference type="PROSITE" id="PS50835"/>
    </source>
</evidence>
<dbReference type="PANTHER" id="PTHR16675">
    <property type="entry name" value="MHC CLASS I-RELATED"/>
    <property type="match status" value="1"/>
</dbReference>
<keyword evidence="3" id="KW-0967">Endosome</keyword>
<comment type="subcellular location">
    <subcellularLocation>
        <location evidence="1">Cell membrane</location>
        <topology evidence="1">Single-pass type I membrane protein</topology>
    </subcellularLocation>
    <subcellularLocation>
        <location evidence="2">Endosome membrane</location>
    </subcellularLocation>
</comment>
<reference evidence="10 11" key="1">
    <citation type="journal article" date="2020" name="Mol. Biol. Evol.">
        <title>Interspecific Gene Flow and the Evolution of Specialization in Black and White Rhinoceros.</title>
        <authorList>
            <person name="Moodley Y."/>
            <person name="Westbury M.V."/>
            <person name="Russo I.M."/>
            <person name="Gopalakrishnan S."/>
            <person name="Rakotoarivelo A."/>
            <person name="Olsen R.A."/>
            <person name="Prost S."/>
            <person name="Tunstall T."/>
            <person name="Ryder O.A."/>
            <person name="Dalen L."/>
            <person name="Bruford M.W."/>
        </authorList>
    </citation>
    <scope>NUCLEOTIDE SEQUENCE [LARGE SCALE GENOMIC DNA]</scope>
    <source>
        <strain evidence="10">SBR-YM</strain>
        <tissue evidence="10">Skin</tissue>
    </source>
</reference>
<feature type="transmembrane region" description="Helical" evidence="8">
    <location>
        <begin position="318"/>
        <end position="339"/>
    </location>
</feature>
<dbReference type="AlphaFoldDB" id="A0A7J7EWP5"/>
<dbReference type="InterPro" id="IPR036179">
    <property type="entry name" value="Ig-like_dom_sf"/>
</dbReference>
<evidence type="ECO:0000256" key="5">
    <source>
        <dbReference type="ARBA" id="ARBA00023136"/>
    </source>
</evidence>
<dbReference type="GO" id="GO:0071723">
    <property type="term" value="F:lipopeptide binding"/>
    <property type="evidence" value="ECO:0007669"/>
    <property type="project" value="TreeGrafter"/>
</dbReference>
<dbReference type="GO" id="GO:0005615">
    <property type="term" value="C:extracellular space"/>
    <property type="evidence" value="ECO:0007669"/>
    <property type="project" value="TreeGrafter"/>
</dbReference>
<proteinExistence type="predicted"/>
<dbReference type="InterPro" id="IPR007110">
    <property type="entry name" value="Ig-like_dom"/>
</dbReference>
<dbReference type="GO" id="GO:0048006">
    <property type="term" value="P:antigen processing and presentation, endogenous lipid antigen via MHC class Ib"/>
    <property type="evidence" value="ECO:0007669"/>
    <property type="project" value="TreeGrafter"/>
</dbReference>
<evidence type="ECO:0000256" key="2">
    <source>
        <dbReference type="ARBA" id="ARBA00004608"/>
    </source>
</evidence>
<dbReference type="InterPro" id="IPR050208">
    <property type="entry name" value="MHC_class-I_related"/>
</dbReference>
<gene>
    <name evidence="10" type="ORF">HPG69_006377</name>
</gene>
<dbReference type="Gene3D" id="2.60.40.10">
    <property type="entry name" value="Immunoglobulins"/>
    <property type="match status" value="1"/>
</dbReference>
<feature type="non-terminal residue" evidence="10">
    <location>
        <position position="342"/>
    </location>
</feature>
<dbReference type="GO" id="GO:0001916">
    <property type="term" value="P:positive regulation of T cell mediated cytotoxicity"/>
    <property type="evidence" value="ECO:0007669"/>
    <property type="project" value="TreeGrafter"/>
</dbReference>
<evidence type="ECO:0000256" key="1">
    <source>
        <dbReference type="ARBA" id="ARBA00004251"/>
    </source>
</evidence>
<dbReference type="PROSITE" id="PS50835">
    <property type="entry name" value="IG_LIKE"/>
    <property type="match status" value="1"/>
</dbReference>
<dbReference type="Pfam" id="PF16497">
    <property type="entry name" value="MHC_I_3"/>
    <property type="match status" value="1"/>
</dbReference>
<dbReference type="GO" id="GO:0006955">
    <property type="term" value="P:immune response"/>
    <property type="evidence" value="ECO:0007669"/>
    <property type="project" value="TreeGrafter"/>
</dbReference>
<accession>A0A7J7EWP5</accession>
<keyword evidence="8" id="KW-1133">Transmembrane helix</keyword>
<evidence type="ECO:0000256" key="8">
    <source>
        <dbReference type="SAM" id="Phobius"/>
    </source>
</evidence>
<evidence type="ECO:0000256" key="3">
    <source>
        <dbReference type="ARBA" id="ARBA00022753"/>
    </source>
</evidence>
<evidence type="ECO:0000313" key="11">
    <source>
        <dbReference type="Proteomes" id="UP000551758"/>
    </source>
</evidence>
<dbReference type="GO" id="GO:0030884">
    <property type="term" value="F:exogenous lipid antigen binding"/>
    <property type="evidence" value="ECO:0007669"/>
    <property type="project" value="TreeGrafter"/>
</dbReference>
<dbReference type="GO" id="GO:0009897">
    <property type="term" value="C:external side of plasma membrane"/>
    <property type="evidence" value="ECO:0007669"/>
    <property type="project" value="TreeGrafter"/>
</dbReference>
<dbReference type="SMART" id="SM00407">
    <property type="entry name" value="IGc1"/>
    <property type="match status" value="1"/>
</dbReference>
<dbReference type="SUPFAM" id="SSF48726">
    <property type="entry name" value="Immunoglobulin"/>
    <property type="match status" value="1"/>
</dbReference>
<dbReference type="Pfam" id="PF07654">
    <property type="entry name" value="C1-set"/>
    <property type="match status" value="1"/>
</dbReference>
<dbReference type="FunFam" id="2.60.40.10:FF:000254">
    <property type="entry name" value="Antigen-presenting glycoprotein CD1d1"/>
    <property type="match status" value="1"/>
</dbReference>
<feature type="domain" description="Ig-like" evidence="9">
    <location>
        <begin position="225"/>
        <end position="319"/>
    </location>
</feature>
<dbReference type="SUPFAM" id="SSF54452">
    <property type="entry name" value="MHC antigen-recognition domain"/>
    <property type="match status" value="1"/>
</dbReference>
<evidence type="ECO:0000256" key="4">
    <source>
        <dbReference type="ARBA" id="ARBA00022859"/>
    </source>
</evidence>
<dbReference type="InterPro" id="IPR011162">
    <property type="entry name" value="MHC_I/II-like_Ag-recog"/>
</dbReference>
<keyword evidence="7" id="KW-0393">Immunoglobulin domain</keyword>
<keyword evidence="4" id="KW-0391">Immunity</keyword>
<dbReference type="PANTHER" id="PTHR16675:SF160">
    <property type="entry name" value="T-CELL SURFACE GLYCOPROTEIN CD1A"/>
    <property type="match status" value="1"/>
</dbReference>
<dbReference type="InterPro" id="IPR013783">
    <property type="entry name" value="Ig-like_fold"/>
</dbReference>
<sequence length="342" mass="39051">KRLSDRRRKSEKRCCGVGLFRTEVKDQLFLEKEITSANEMLFLQIPLLAVLLPEFHEQVSFQIIQIASFYNQSWVQNLGSGWLGELQTHGWDSNSDTIIFLWPWSKGNFSNEDLTELGKLFHVFSIGFLQAFHNHASQWQLEYPFELQTTGGCELYFGESSTGFLRVAYQGSDFLHFQNNSWVPSPEGGNHTFPLSLSHFPKKEPKGKENHLNLYVCVRVLIRIPFLSSAVRPEAWLSTGSSPGPGRLMLVCHISGFHPKPIWVMWMRGEQEHLGTQPGDVLPNADRTWYLQVSLDVEAIEAVGLSCRVRHSRHHNSVVLIILAVIVPLVLLTGLAFWLRKR</sequence>
<keyword evidence="8" id="KW-0812">Transmembrane</keyword>
<dbReference type="InterPro" id="IPR037055">
    <property type="entry name" value="MHC_I-like_Ag-recog_sf"/>
</dbReference>
<organism evidence="10 11">
    <name type="scientific">Diceros bicornis minor</name>
    <name type="common">South-central black rhinoceros</name>
    <dbReference type="NCBI Taxonomy" id="77932"/>
    <lineage>
        <taxon>Eukaryota</taxon>
        <taxon>Metazoa</taxon>
        <taxon>Chordata</taxon>
        <taxon>Craniata</taxon>
        <taxon>Vertebrata</taxon>
        <taxon>Euteleostomi</taxon>
        <taxon>Mammalia</taxon>
        <taxon>Eutheria</taxon>
        <taxon>Laurasiatheria</taxon>
        <taxon>Perissodactyla</taxon>
        <taxon>Rhinocerotidae</taxon>
        <taxon>Diceros</taxon>
    </lineage>
</organism>
<name>A0A7J7EWP5_DICBM</name>
<dbReference type="Gene3D" id="3.30.500.10">
    <property type="entry name" value="MHC class I-like antigen recognition-like"/>
    <property type="match status" value="1"/>
</dbReference>
<protein>
    <recommendedName>
        <fullName evidence="9">Ig-like domain-containing protein</fullName>
    </recommendedName>
</protein>
<evidence type="ECO:0000256" key="7">
    <source>
        <dbReference type="ARBA" id="ARBA00023319"/>
    </source>
</evidence>
<dbReference type="GO" id="GO:0030883">
    <property type="term" value="F:endogenous lipid antigen binding"/>
    <property type="evidence" value="ECO:0007669"/>
    <property type="project" value="TreeGrafter"/>
</dbReference>
<keyword evidence="6" id="KW-0325">Glycoprotein</keyword>
<dbReference type="InterPro" id="IPR003597">
    <property type="entry name" value="Ig_C1-set"/>
</dbReference>
<feature type="non-terminal residue" evidence="10">
    <location>
        <position position="1"/>
    </location>
</feature>
<evidence type="ECO:0000313" key="10">
    <source>
        <dbReference type="EMBL" id="KAF5920107.1"/>
    </source>
</evidence>
<keyword evidence="11" id="KW-1185">Reference proteome</keyword>
<dbReference type="InterPro" id="IPR011161">
    <property type="entry name" value="MHC_I-like_Ag-recog"/>
</dbReference>
<dbReference type="GO" id="GO:0048007">
    <property type="term" value="P:antigen processing and presentation, exogenous lipid antigen via MHC class Ib"/>
    <property type="evidence" value="ECO:0007669"/>
    <property type="project" value="TreeGrafter"/>
</dbReference>
<dbReference type="GO" id="GO:0010008">
    <property type="term" value="C:endosome membrane"/>
    <property type="evidence" value="ECO:0007669"/>
    <property type="project" value="UniProtKB-SubCell"/>
</dbReference>
<evidence type="ECO:0000256" key="6">
    <source>
        <dbReference type="ARBA" id="ARBA00023180"/>
    </source>
</evidence>
<dbReference type="EMBL" id="JACDTQ010002158">
    <property type="protein sequence ID" value="KAF5920107.1"/>
    <property type="molecule type" value="Genomic_DNA"/>
</dbReference>
<comment type="caution">
    <text evidence="10">The sequence shown here is derived from an EMBL/GenBank/DDBJ whole genome shotgun (WGS) entry which is preliminary data.</text>
</comment>
<dbReference type="Proteomes" id="UP000551758">
    <property type="component" value="Unassembled WGS sequence"/>
</dbReference>
<keyword evidence="5 8" id="KW-0472">Membrane</keyword>